<dbReference type="Proteomes" id="UP001549110">
    <property type="component" value="Unassembled WGS sequence"/>
</dbReference>
<evidence type="ECO:0000313" key="3">
    <source>
        <dbReference type="Proteomes" id="UP001549110"/>
    </source>
</evidence>
<proteinExistence type="predicted"/>
<feature type="compositionally biased region" description="Polar residues" evidence="1">
    <location>
        <begin position="162"/>
        <end position="177"/>
    </location>
</feature>
<keyword evidence="3" id="KW-1185">Reference proteome</keyword>
<dbReference type="EMBL" id="JBEPLU010000002">
    <property type="protein sequence ID" value="MET3527274.1"/>
    <property type="molecule type" value="Genomic_DNA"/>
</dbReference>
<organism evidence="2 3">
    <name type="scientific">Phenylobacterium koreense</name>
    <dbReference type="NCBI Taxonomy" id="266125"/>
    <lineage>
        <taxon>Bacteria</taxon>
        <taxon>Pseudomonadati</taxon>
        <taxon>Pseudomonadota</taxon>
        <taxon>Alphaproteobacteria</taxon>
        <taxon>Caulobacterales</taxon>
        <taxon>Caulobacteraceae</taxon>
        <taxon>Phenylobacterium</taxon>
    </lineage>
</organism>
<name>A0ABV2EJP8_9CAUL</name>
<evidence type="ECO:0000256" key="1">
    <source>
        <dbReference type="SAM" id="MobiDB-lite"/>
    </source>
</evidence>
<evidence type="ECO:0000313" key="2">
    <source>
        <dbReference type="EMBL" id="MET3527274.1"/>
    </source>
</evidence>
<dbReference type="RefSeq" id="WP_354297769.1">
    <property type="nucleotide sequence ID" value="NZ_JBEPLU010000002.1"/>
</dbReference>
<sequence>MAAVLALAFADSGAPPGEYDADAIAYFERFSVDPGSTFKDAANTFVLALKAAGVWAKLDHIGMFATPLQADRLLDVRDAAAVFSVGGTTTFTASRGIAGDGATGYIGFPEALGATGNQYARSSASFGVYCNLQGPTGTQVPHLGGTSSARTNCLANSAGSETARINQSANSTNVRNPSTTRTGHRTGSRIDDNNTRYFYNGTFASAFVITDADPDTFIATLGRNGSAYCDDRFAACWSGAALTDTEQADMDTALHAFMTALGAQYA</sequence>
<comment type="caution">
    <text evidence="2">The sequence shown here is derived from an EMBL/GenBank/DDBJ whole genome shotgun (WGS) entry which is preliminary data.</text>
</comment>
<feature type="region of interest" description="Disordered" evidence="1">
    <location>
        <begin position="162"/>
        <end position="188"/>
    </location>
</feature>
<accession>A0ABV2EJP8</accession>
<reference evidence="2 3" key="1">
    <citation type="submission" date="2024-06" db="EMBL/GenBank/DDBJ databases">
        <title>Genomic Encyclopedia of Type Strains, Phase IV (KMG-IV): sequencing the most valuable type-strain genomes for metagenomic binning, comparative biology and taxonomic classification.</title>
        <authorList>
            <person name="Goeker M."/>
        </authorList>
    </citation>
    <scope>NUCLEOTIDE SEQUENCE [LARGE SCALE GENOMIC DNA]</scope>
    <source>
        <strain evidence="2 3">DSM 17809</strain>
    </source>
</reference>
<gene>
    <name evidence="2" type="ORF">ABID41_002392</name>
</gene>
<protein>
    <submittedName>
        <fullName evidence="2">Uncharacterized protein</fullName>
    </submittedName>
</protein>